<sequence>MTATPHSIDPQEFLHEHLAQASPDLLRELMQMFINTLLWGQADTVCGADYGTRTEARTNRRNGYRHRDLDTRMGTLDVAVPKLREGTFFPDWLLQRRKRAEAALTSVVATCYLLGVSTRRMDKLVQTLGITGLSKSQVSVMAKDLDEQVAQFRTRPLSDGPYSFMAADALMMKVREGGRVVKVAVMVATGVNGDGYREVLGVQASSSESGSGWLGFFRDLLARGLTGVAMVTSDAHAGLIDAIGATLPNASWQRCRTHYAKNLSDATAKTSWGWVKALLHSVYDQPDADAVRAQFDRVIDALSEKLPAVAEHLEAAREDVLAFTAFPKVVWKQVWSNNPNERLNREIRRRTDVVGIFPNRDAVIRLVGAVLAEQHDEWAEQRRYLGIDALAQAQAVLTRRTAALSKEETIEPATTGELTA</sequence>
<evidence type="ECO:0000256" key="4">
    <source>
        <dbReference type="ARBA" id="ARBA00023125"/>
    </source>
</evidence>
<accession>A0A2T0ZEI7</accession>
<dbReference type="GO" id="GO:0003677">
    <property type="term" value="F:DNA binding"/>
    <property type="evidence" value="ECO:0007669"/>
    <property type="project" value="UniProtKB-UniRule"/>
</dbReference>
<dbReference type="EMBL" id="PVUE01000023">
    <property type="protein sequence ID" value="PRZ34769.1"/>
    <property type="molecule type" value="Genomic_DNA"/>
</dbReference>
<proteinExistence type="inferred from homology"/>
<comment type="similarity">
    <text evidence="2 6">Belongs to the transposase mutator family.</text>
</comment>
<dbReference type="PROSITE" id="PS01007">
    <property type="entry name" value="TRANSPOSASE_MUTATOR"/>
    <property type="match status" value="1"/>
</dbReference>
<evidence type="ECO:0000313" key="8">
    <source>
        <dbReference type="Proteomes" id="UP000237752"/>
    </source>
</evidence>
<dbReference type="AlphaFoldDB" id="A0A2T0ZEI7"/>
<organism evidence="7 8">
    <name type="scientific">Antricoccus suffuscus</name>
    <dbReference type="NCBI Taxonomy" id="1629062"/>
    <lineage>
        <taxon>Bacteria</taxon>
        <taxon>Bacillati</taxon>
        <taxon>Actinomycetota</taxon>
        <taxon>Actinomycetes</taxon>
        <taxon>Geodermatophilales</taxon>
        <taxon>Antricoccaceae</taxon>
        <taxon>Antricoccus</taxon>
    </lineage>
</organism>
<dbReference type="GO" id="GO:0006313">
    <property type="term" value="P:DNA transposition"/>
    <property type="evidence" value="ECO:0007669"/>
    <property type="project" value="UniProtKB-UniRule"/>
</dbReference>
<evidence type="ECO:0000256" key="1">
    <source>
        <dbReference type="ARBA" id="ARBA00002190"/>
    </source>
</evidence>
<name>A0A2T0ZEI7_9ACTN</name>
<reference evidence="7 8" key="1">
    <citation type="submission" date="2018-03" db="EMBL/GenBank/DDBJ databases">
        <title>Genomic Encyclopedia of Archaeal and Bacterial Type Strains, Phase II (KMG-II): from individual species to whole genera.</title>
        <authorList>
            <person name="Goeker M."/>
        </authorList>
    </citation>
    <scope>NUCLEOTIDE SEQUENCE [LARGE SCALE GENOMIC DNA]</scope>
    <source>
        <strain evidence="7 8">DSM 100065</strain>
    </source>
</reference>
<dbReference type="PANTHER" id="PTHR33217:SF7">
    <property type="entry name" value="TRANSPOSASE FOR INSERTION SEQUENCE ELEMENT IS1081"/>
    <property type="match status" value="1"/>
</dbReference>
<protein>
    <recommendedName>
        <fullName evidence="6">Mutator family transposase</fullName>
    </recommendedName>
</protein>
<evidence type="ECO:0000256" key="3">
    <source>
        <dbReference type="ARBA" id="ARBA00022578"/>
    </source>
</evidence>
<keyword evidence="4 6" id="KW-0238">DNA-binding</keyword>
<dbReference type="OrthoDB" id="9793302at2"/>
<keyword evidence="6" id="KW-0814">Transposable element</keyword>
<dbReference type="GO" id="GO:0004803">
    <property type="term" value="F:transposase activity"/>
    <property type="evidence" value="ECO:0007669"/>
    <property type="project" value="UniProtKB-UniRule"/>
</dbReference>
<keyword evidence="5 6" id="KW-0233">DNA recombination</keyword>
<evidence type="ECO:0000256" key="2">
    <source>
        <dbReference type="ARBA" id="ARBA00010961"/>
    </source>
</evidence>
<keyword evidence="8" id="KW-1185">Reference proteome</keyword>
<comment type="caution">
    <text evidence="7">The sequence shown here is derived from an EMBL/GenBank/DDBJ whole genome shotgun (WGS) entry which is preliminary data.</text>
</comment>
<dbReference type="RefSeq" id="WP_106350790.1">
    <property type="nucleotide sequence ID" value="NZ_PVUE01000023.1"/>
</dbReference>
<dbReference type="Pfam" id="PF00872">
    <property type="entry name" value="Transposase_mut"/>
    <property type="match status" value="1"/>
</dbReference>
<dbReference type="PANTHER" id="PTHR33217">
    <property type="entry name" value="TRANSPOSASE FOR INSERTION SEQUENCE ELEMENT IS1081"/>
    <property type="match status" value="1"/>
</dbReference>
<evidence type="ECO:0000256" key="5">
    <source>
        <dbReference type="ARBA" id="ARBA00023172"/>
    </source>
</evidence>
<dbReference type="NCBIfam" id="NF033543">
    <property type="entry name" value="transpos_IS256"/>
    <property type="match status" value="1"/>
</dbReference>
<gene>
    <name evidence="7" type="ORF">CLV47_1231</name>
</gene>
<evidence type="ECO:0000256" key="6">
    <source>
        <dbReference type="RuleBase" id="RU365089"/>
    </source>
</evidence>
<comment type="function">
    <text evidence="1 6">Required for the transposition of the insertion element.</text>
</comment>
<dbReference type="InterPro" id="IPR001207">
    <property type="entry name" value="Transposase_mutator"/>
</dbReference>
<dbReference type="Proteomes" id="UP000237752">
    <property type="component" value="Unassembled WGS sequence"/>
</dbReference>
<keyword evidence="3 6" id="KW-0815">Transposition</keyword>
<evidence type="ECO:0000313" key="7">
    <source>
        <dbReference type="EMBL" id="PRZ34769.1"/>
    </source>
</evidence>